<dbReference type="Gene3D" id="1.25.40.990">
    <property type="match status" value="1"/>
</dbReference>
<dbReference type="GO" id="GO:0006406">
    <property type="term" value="P:mRNA export from nucleus"/>
    <property type="evidence" value="ECO:0007669"/>
    <property type="project" value="TreeGrafter"/>
</dbReference>
<name>A4RRE0_OSTLU</name>
<dbReference type="KEGG" id="olu:OSTLU_28983"/>
<proteinExistence type="predicted"/>
<evidence type="ECO:0000313" key="4">
    <source>
        <dbReference type="Proteomes" id="UP000001568"/>
    </source>
</evidence>
<dbReference type="EMBL" id="CP000581">
    <property type="protein sequence ID" value="ABO93845.1"/>
    <property type="molecule type" value="Genomic_DNA"/>
</dbReference>
<dbReference type="OrthoDB" id="264795at2759"/>
<reference evidence="3 4" key="1">
    <citation type="journal article" date="2007" name="Proc. Natl. Acad. Sci. U.S.A.">
        <title>The tiny eukaryote Ostreococcus provides genomic insights into the paradox of plankton speciation.</title>
        <authorList>
            <person name="Palenik B."/>
            <person name="Grimwood J."/>
            <person name="Aerts A."/>
            <person name="Rouze P."/>
            <person name="Salamov A."/>
            <person name="Putnam N."/>
            <person name="Dupont C."/>
            <person name="Jorgensen R."/>
            <person name="Derelle E."/>
            <person name="Rombauts S."/>
            <person name="Zhou K."/>
            <person name="Otillar R."/>
            <person name="Merchant S.S."/>
            <person name="Podell S."/>
            <person name="Gaasterland T."/>
            <person name="Napoli C."/>
            <person name="Gendler K."/>
            <person name="Manuell A."/>
            <person name="Tai V."/>
            <person name="Vallon O."/>
            <person name="Piganeau G."/>
            <person name="Jancek S."/>
            <person name="Heijde M."/>
            <person name="Jabbari K."/>
            <person name="Bowler C."/>
            <person name="Lohr M."/>
            <person name="Robbens S."/>
            <person name="Werner G."/>
            <person name="Dubchak I."/>
            <person name="Pazour G.J."/>
            <person name="Ren Q."/>
            <person name="Paulsen I."/>
            <person name="Delwiche C."/>
            <person name="Schmutz J."/>
            <person name="Rokhsar D."/>
            <person name="Van de Peer Y."/>
            <person name="Moreau H."/>
            <person name="Grigoriev I.V."/>
        </authorList>
    </citation>
    <scope>NUCLEOTIDE SEQUENCE [LARGE SCALE GENOMIC DNA]</scope>
    <source>
        <strain evidence="3 4">CCE9901</strain>
    </source>
</reference>
<feature type="region of interest" description="Disordered" evidence="1">
    <location>
        <begin position="1"/>
        <end position="67"/>
    </location>
</feature>
<dbReference type="PANTHER" id="PTHR12436:SF3">
    <property type="entry name" value="GERMINAL-CENTER ASSOCIATED NUCLEAR PROTEIN"/>
    <property type="match status" value="1"/>
</dbReference>
<evidence type="ECO:0000256" key="1">
    <source>
        <dbReference type="SAM" id="MobiDB-lite"/>
    </source>
</evidence>
<dbReference type="GO" id="GO:0005737">
    <property type="term" value="C:cytoplasm"/>
    <property type="evidence" value="ECO:0007669"/>
    <property type="project" value="TreeGrafter"/>
</dbReference>
<dbReference type="Pfam" id="PF03399">
    <property type="entry name" value="SAC3_GANP"/>
    <property type="match status" value="1"/>
</dbReference>
<evidence type="ECO:0000313" key="3">
    <source>
        <dbReference type="EMBL" id="ABO93845.1"/>
    </source>
</evidence>
<dbReference type="STRING" id="436017.A4RRE0"/>
<sequence>MFGGDGADGANPFGAPRARAFGTSARDASASPFGASDPFGRGDASATTATTAPGGAPGAGGGTATPFGGFGGGAPAANAPGGVGGASGGFGGFGASASASPFGSGTGAAAHGASGGGGSAFGGGANAFGGGGAFGASAPAASASPFGAPASPFGTGAPAASASPFGASASPFGASASPFGASASPFGASASPFGASAPQTAPSTPFAPVASSPFGGGPSSTTALVFGAFGAASPSSTPSPFAVKVPEPSAAASPFGGGGFSFSASPTTAPASPFGASPFGAAPAVSSAPTGGIFGVAPTTGGLSATASPFAPKPATSGFAFGGANPPEAEKRDAIASIPAFGGGAKAFVPPKPKPIADRLNLASEAPSTSNAAGDETGEITTSSGHIVGTCDLMCPAKEREFRSANGDLEVFERVDPEDRMKSHPDLCIKKYTRIVDEITPDMVRTKKGLQLAIDQLWRILDAEDKDFMTKSKFLWDRLRSIRQDLNLQQITDSFAVKLLEQMVRYTILAEHELCEATASATNPDGHNSHLNVEQLTKTLTSLRHMYDDHADRGQQLGIDAEAEMFCYQLLLRIDSHGRYAVQRSEMLNDLRSVRAEVLKHRDVQFALQCHRAYHENNVARFFHLVKKATYVQACCLHKFFNSMRGKALEVMNTTYGKFIMPITEIARLLHTDDMETEALCIHHGLNVTRGKAGDKPPAVTMRESSYISPAEEFPISRSDLIMNKRAASYLLEIVGKDESVRIAAKTLPTMSTPKTTPQLSEADKRKQQADELRAKIALRESQLEKERAAILAKKKEIEERKAAEKKAAEEAERKAKEAEEAARRAEEEAKAAEAKARAEAEAAEAERRRLAEEAARAKAEAEAKALAEAERRKAEEEAERQRVLAEERARETAAAAHRAAIAKAEAEARARRAAEAEAERLRLIAEENARRQAAEAKAARKRAKRHMAIRRLTFSLWRMNSKEFKRERLIGEALAMASPAPALNLGGKALLDASAASERPTDALAQLRKKIESVRSPEFGVPLDVPQTVGLALHEAAATAAPSALVWKCLICTGAEADSGASASSRPRTTTATIVAEWLRTKLSRGGSAHATEPGTGTILSLYGARLPLPGTDEENDYMMGPLAWIVVRDVPAMMENSKGSNAGASSAIFVLDCGGGTCESHELKRLRAFSSAVKRSEAPLVIFVASRDNTNQNDIKKSITSSGIEGALVIFLPPKGPEEWSDDKLSEVLVWTAERAPKAPRRRIAYLSAEIEEALRPGYVNLTVKPRVSPRACIRAFNDALDQLEHKILEAAQTEDGAEWPPVEIGLVNAALPPPGWRSKSRRTKVLDLLHSVRLPDFEAGEKPVRAFIDYVAAVLPHYPKDYGQCLLAQARYDPHFHKLQDIPWVTLFQTLITLLLSGLESQSRDACIYLPPGHPSYDFTPYEPEPELLAERASSKTPTEAFDDATNRKRKHEALATAIPEASRFEEIDSAPLDNVRAVLDDLRRDVDAHARFADASERWLAALATNTPGTAEDPESFADAGESDAHLTAFNASVAAERAAEARLRLLLDAAP</sequence>
<accession>A4RRE0</accession>
<dbReference type="GeneID" id="4999556"/>
<dbReference type="HOGENOM" id="CLU_248071_0_0_1"/>
<dbReference type="InterPro" id="IPR045107">
    <property type="entry name" value="SAC3/GANP/THP3"/>
</dbReference>
<dbReference type="Proteomes" id="UP000001568">
    <property type="component" value="Chromosome 1"/>
</dbReference>
<dbReference type="OMA" id="QACCLHK"/>
<feature type="region of interest" description="Disordered" evidence="1">
    <location>
        <begin position="809"/>
        <end position="855"/>
    </location>
</feature>
<protein>
    <recommendedName>
        <fullName evidence="2">SAC3/GANP/THP3 conserved domain-containing protein</fullName>
    </recommendedName>
</protein>
<feature type="compositionally biased region" description="Gly residues" evidence="1">
    <location>
        <begin position="55"/>
        <end position="67"/>
    </location>
</feature>
<dbReference type="RefSeq" id="XP_001415553.1">
    <property type="nucleotide sequence ID" value="XM_001415516.1"/>
</dbReference>
<gene>
    <name evidence="3" type="ORF">OSTLU_28983</name>
</gene>
<dbReference type="GO" id="GO:0070390">
    <property type="term" value="C:transcription export complex 2"/>
    <property type="evidence" value="ECO:0007669"/>
    <property type="project" value="TreeGrafter"/>
</dbReference>
<evidence type="ECO:0000259" key="2">
    <source>
        <dbReference type="Pfam" id="PF03399"/>
    </source>
</evidence>
<dbReference type="PANTHER" id="PTHR12436">
    <property type="entry name" value="80 KDA MCM3-ASSOCIATED PROTEIN"/>
    <property type="match status" value="1"/>
</dbReference>
<feature type="domain" description="SAC3/GANP/THP3 conserved" evidence="2">
    <location>
        <begin position="394"/>
        <end position="689"/>
    </location>
</feature>
<feature type="compositionally biased region" description="Low complexity" evidence="1">
    <location>
        <begin position="44"/>
        <end position="54"/>
    </location>
</feature>
<dbReference type="InterPro" id="IPR005062">
    <property type="entry name" value="SAC3/GANP/THP3_conserved"/>
</dbReference>
<organism evidence="3 4">
    <name type="scientific">Ostreococcus lucimarinus (strain CCE9901)</name>
    <dbReference type="NCBI Taxonomy" id="436017"/>
    <lineage>
        <taxon>Eukaryota</taxon>
        <taxon>Viridiplantae</taxon>
        <taxon>Chlorophyta</taxon>
        <taxon>Mamiellophyceae</taxon>
        <taxon>Mamiellales</taxon>
        <taxon>Bathycoccaceae</taxon>
        <taxon>Ostreococcus</taxon>
    </lineage>
</organism>
<dbReference type="eggNOG" id="KOG1860">
    <property type="taxonomic scope" value="Eukaryota"/>
</dbReference>
<dbReference type="Gramene" id="ABO93845">
    <property type="protein sequence ID" value="ABO93845"/>
    <property type="gene ID" value="OSTLU_28983"/>
</dbReference>
<keyword evidence="4" id="KW-1185">Reference proteome</keyword>